<proteinExistence type="predicted"/>
<protein>
    <submittedName>
        <fullName evidence="1">Uncharacterized protein</fullName>
    </submittedName>
</protein>
<dbReference type="AlphaFoldDB" id="A0A6M3XHN5"/>
<evidence type="ECO:0000313" key="1">
    <source>
        <dbReference type="EMBL" id="QJH97256.1"/>
    </source>
</evidence>
<dbReference type="EMBL" id="MT144679">
    <property type="protein sequence ID" value="QJH97256.1"/>
    <property type="molecule type" value="Genomic_DNA"/>
</dbReference>
<accession>A0A6M3XHN5</accession>
<gene>
    <name evidence="1" type="ORF">TM448B00955_0021</name>
</gene>
<organism evidence="1">
    <name type="scientific">viral metagenome</name>
    <dbReference type="NCBI Taxonomy" id="1070528"/>
    <lineage>
        <taxon>unclassified sequences</taxon>
        <taxon>metagenomes</taxon>
        <taxon>organismal metagenomes</taxon>
    </lineage>
</organism>
<name>A0A6M3XHN5_9ZZZZ</name>
<sequence>MEDQKIIEVNNYDGIKVDEYNGKISLVAMNKGQNEVWYLRWVFTSRWKKGETEPVPDKKKMPMKVLLGDDKEQARRIIKEIWELIK</sequence>
<reference evidence="1" key="1">
    <citation type="submission" date="2020-03" db="EMBL/GenBank/DDBJ databases">
        <title>The deep terrestrial virosphere.</title>
        <authorList>
            <person name="Holmfeldt K."/>
            <person name="Nilsson E."/>
            <person name="Simone D."/>
            <person name="Lopez-Fernandez M."/>
            <person name="Wu X."/>
            <person name="de Brujin I."/>
            <person name="Lundin D."/>
            <person name="Andersson A."/>
            <person name="Bertilsson S."/>
            <person name="Dopson M."/>
        </authorList>
    </citation>
    <scope>NUCLEOTIDE SEQUENCE</scope>
    <source>
        <strain evidence="1">TM448B00955</strain>
    </source>
</reference>